<evidence type="ECO:0000256" key="1">
    <source>
        <dbReference type="ARBA" id="ARBA00006271"/>
    </source>
</evidence>
<dbReference type="Gene3D" id="3.40.1170.10">
    <property type="entry name" value="DNA repair protein MutS, domain I"/>
    <property type="match status" value="1"/>
</dbReference>
<keyword evidence="4 9" id="KW-0227">DNA damage</keyword>
<feature type="domain" description="DNA mismatch repair proteins mutS family" evidence="11">
    <location>
        <begin position="694"/>
        <end position="710"/>
    </location>
</feature>
<dbReference type="Pfam" id="PF05188">
    <property type="entry name" value="MutS_II"/>
    <property type="match status" value="1"/>
</dbReference>
<dbReference type="Gene3D" id="3.40.50.300">
    <property type="entry name" value="P-loop containing nucleotide triphosphate hydrolases"/>
    <property type="match status" value="1"/>
</dbReference>
<dbReference type="InterPro" id="IPR017261">
    <property type="entry name" value="DNA_mismatch_repair_MutS/MSH"/>
</dbReference>
<organism evidence="12 13">
    <name type="scientific">Candidatus Zymogenus saltonus</name>
    <dbReference type="NCBI Taxonomy" id="2844893"/>
    <lineage>
        <taxon>Bacteria</taxon>
        <taxon>Deltaproteobacteria</taxon>
        <taxon>Candidatus Zymogenia</taxon>
        <taxon>Candidatus Zymogeniales</taxon>
        <taxon>Candidatus Zymogenaceae</taxon>
        <taxon>Candidatus Zymogenus</taxon>
    </lineage>
</organism>
<gene>
    <name evidence="9 12" type="primary">mutS</name>
    <name evidence="12" type="ORF">JW984_02395</name>
</gene>
<dbReference type="AlphaFoldDB" id="A0A9D8PJC0"/>
<dbReference type="InterPro" id="IPR036678">
    <property type="entry name" value="MutS_con_dom_sf"/>
</dbReference>
<dbReference type="GO" id="GO:0006298">
    <property type="term" value="P:mismatch repair"/>
    <property type="evidence" value="ECO:0007669"/>
    <property type="project" value="UniProtKB-UniRule"/>
</dbReference>
<evidence type="ECO:0000259" key="11">
    <source>
        <dbReference type="PROSITE" id="PS00486"/>
    </source>
</evidence>
<evidence type="ECO:0000256" key="5">
    <source>
        <dbReference type="ARBA" id="ARBA00022840"/>
    </source>
</evidence>
<dbReference type="Gene3D" id="3.30.420.110">
    <property type="entry name" value="MutS, connector domain"/>
    <property type="match status" value="1"/>
</dbReference>
<comment type="similarity">
    <text evidence="1 9 10">Belongs to the DNA mismatch repair MutS family.</text>
</comment>
<dbReference type="InterPro" id="IPR016151">
    <property type="entry name" value="DNA_mismatch_repair_MutS_N"/>
</dbReference>
<dbReference type="NCBIfam" id="TIGR01070">
    <property type="entry name" value="mutS1"/>
    <property type="match status" value="1"/>
</dbReference>
<dbReference type="InterPro" id="IPR007861">
    <property type="entry name" value="DNA_mismatch_repair_MutS_clamp"/>
</dbReference>
<dbReference type="InterPro" id="IPR000432">
    <property type="entry name" value="DNA_mismatch_repair_MutS_C"/>
</dbReference>
<comment type="caution">
    <text evidence="12">The sequence shown here is derived from an EMBL/GenBank/DDBJ whole genome shotgun (WGS) entry which is preliminary data.</text>
</comment>
<dbReference type="InterPro" id="IPR036187">
    <property type="entry name" value="DNA_mismatch_repair_MutS_sf"/>
</dbReference>
<dbReference type="Proteomes" id="UP000809273">
    <property type="component" value="Unassembled WGS sequence"/>
</dbReference>
<dbReference type="GO" id="GO:0003684">
    <property type="term" value="F:damaged DNA binding"/>
    <property type="evidence" value="ECO:0007669"/>
    <property type="project" value="UniProtKB-UniRule"/>
</dbReference>
<dbReference type="EMBL" id="JAFGIX010000010">
    <property type="protein sequence ID" value="MBN1572026.1"/>
    <property type="molecule type" value="Genomic_DNA"/>
</dbReference>
<keyword evidence="5 9" id="KW-0067">ATP-binding</keyword>
<proteinExistence type="inferred from homology"/>
<dbReference type="SUPFAM" id="SSF53150">
    <property type="entry name" value="DNA repair protein MutS, domain II"/>
    <property type="match status" value="1"/>
</dbReference>
<reference evidence="12" key="1">
    <citation type="journal article" date="2021" name="Environ. Microbiol.">
        <title>Genomic characterization of three novel Desulfobacterota classes expand the metabolic and phylogenetic diversity of the phylum.</title>
        <authorList>
            <person name="Murphy C.L."/>
            <person name="Biggerstaff J."/>
            <person name="Eichhorn A."/>
            <person name="Ewing E."/>
            <person name="Shahan R."/>
            <person name="Soriano D."/>
            <person name="Stewart S."/>
            <person name="VanMol K."/>
            <person name="Walker R."/>
            <person name="Walters P."/>
            <person name="Elshahed M.S."/>
            <person name="Youssef N.H."/>
        </authorList>
    </citation>
    <scope>NUCLEOTIDE SEQUENCE</scope>
    <source>
        <strain evidence="12">Zod_Metabat.24</strain>
    </source>
</reference>
<evidence type="ECO:0000256" key="7">
    <source>
        <dbReference type="ARBA" id="ARBA00023204"/>
    </source>
</evidence>
<protein>
    <recommendedName>
        <fullName evidence="2 9">DNA mismatch repair protein MutS</fullName>
    </recommendedName>
</protein>
<evidence type="ECO:0000256" key="8">
    <source>
        <dbReference type="ARBA" id="ARBA00024647"/>
    </source>
</evidence>
<dbReference type="FunFam" id="3.40.1170.10:FF:000001">
    <property type="entry name" value="DNA mismatch repair protein MutS"/>
    <property type="match status" value="1"/>
</dbReference>
<dbReference type="PIRSF" id="PIRSF037677">
    <property type="entry name" value="DNA_mis_repair_Msh6"/>
    <property type="match status" value="1"/>
</dbReference>
<evidence type="ECO:0000256" key="2">
    <source>
        <dbReference type="ARBA" id="ARBA00021982"/>
    </source>
</evidence>
<dbReference type="InterPro" id="IPR005748">
    <property type="entry name" value="DNA_mismatch_repair_MutS"/>
</dbReference>
<dbReference type="GO" id="GO:0005829">
    <property type="term" value="C:cytosol"/>
    <property type="evidence" value="ECO:0007669"/>
    <property type="project" value="TreeGrafter"/>
</dbReference>
<dbReference type="GO" id="GO:0005524">
    <property type="term" value="F:ATP binding"/>
    <property type="evidence" value="ECO:0007669"/>
    <property type="project" value="UniProtKB-UniRule"/>
</dbReference>
<dbReference type="PROSITE" id="PS00486">
    <property type="entry name" value="DNA_MISMATCH_REPAIR_2"/>
    <property type="match status" value="1"/>
</dbReference>
<dbReference type="SMART" id="SM00534">
    <property type="entry name" value="MUTSac"/>
    <property type="match status" value="1"/>
</dbReference>
<reference evidence="12" key="2">
    <citation type="submission" date="2021-01" db="EMBL/GenBank/DDBJ databases">
        <authorList>
            <person name="Hahn C.R."/>
            <person name="Youssef N.H."/>
            <person name="Elshahed M."/>
        </authorList>
    </citation>
    <scope>NUCLEOTIDE SEQUENCE</scope>
    <source>
        <strain evidence="12">Zod_Metabat.24</strain>
    </source>
</reference>
<dbReference type="Pfam" id="PF00488">
    <property type="entry name" value="MutS_V"/>
    <property type="match status" value="1"/>
</dbReference>
<dbReference type="Pfam" id="PF05190">
    <property type="entry name" value="MutS_IV"/>
    <property type="match status" value="1"/>
</dbReference>
<comment type="function">
    <text evidence="8 9">This protein is involved in the repair of mismatches in DNA. It is possible that it carries out the mismatch recognition step. This protein has a weak ATPase activity.</text>
</comment>
<evidence type="ECO:0000256" key="3">
    <source>
        <dbReference type="ARBA" id="ARBA00022741"/>
    </source>
</evidence>
<dbReference type="SMART" id="SM00533">
    <property type="entry name" value="MUTSd"/>
    <property type="match status" value="1"/>
</dbReference>
<dbReference type="InterPro" id="IPR007860">
    <property type="entry name" value="DNA_mmatch_repair_MutS_con_dom"/>
</dbReference>
<keyword evidence="3 9" id="KW-0547">Nucleotide-binding</keyword>
<feature type="binding site" evidence="9">
    <location>
        <begin position="620"/>
        <end position="627"/>
    </location>
    <ligand>
        <name>ATP</name>
        <dbReference type="ChEBI" id="CHEBI:30616"/>
    </ligand>
</feature>
<evidence type="ECO:0000256" key="9">
    <source>
        <dbReference type="HAMAP-Rule" id="MF_00096"/>
    </source>
</evidence>
<dbReference type="NCBIfam" id="NF003810">
    <property type="entry name" value="PRK05399.1"/>
    <property type="match status" value="1"/>
</dbReference>
<keyword evidence="6 9" id="KW-0238">DNA-binding</keyword>
<dbReference type="Gene3D" id="1.10.1420.10">
    <property type="match status" value="2"/>
</dbReference>
<dbReference type="PANTHER" id="PTHR11361">
    <property type="entry name" value="DNA MISMATCH REPAIR PROTEIN MUTS FAMILY MEMBER"/>
    <property type="match status" value="1"/>
</dbReference>
<evidence type="ECO:0000313" key="12">
    <source>
        <dbReference type="EMBL" id="MBN1572026.1"/>
    </source>
</evidence>
<dbReference type="HAMAP" id="MF_00096">
    <property type="entry name" value="MutS"/>
    <property type="match status" value="1"/>
</dbReference>
<dbReference type="FunFam" id="3.40.50.300:FF:000870">
    <property type="entry name" value="MutS protein homolog 4"/>
    <property type="match status" value="1"/>
</dbReference>
<dbReference type="GO" id="GO:0140664">
    <property type="term" value="F:ATP-dependent DNA damage sensor activity"/>
    <property type="evidence" value="ECO:0007669"/>
    <property type="project" value="InterPro"/>
</dbReference>
<sequence length="876" mass="98102">MQDLTPMLRQYHKIKEDYPDCILFYRMGDFYEMFFEDAMEASPVLEIALTTRDKGKENPVPMCGVPYHAAENYISRLLKNGYKVAICEQVEDPAKAKGIVRREVVRVVTPGLSGEIGGIESKENNYIAGLVKGGDRWGASFLDFSTGEFRTTELDDVFELIDEISKLNPREVVMPEGMEGEADAEPLYTVFSHLLITYMDPSPFSTESAAKTICEIFNLGSVDGLGIKETPLALSATGGLLRYVVDYQRGEAFHLSFPRLYVPSEFMLVDDVTKRNLELVKTLYEGARSGSLLSLLDRTVTSMGGRLLRGWINYPLTDVTEIQSRLDAVESFYNDRGGTLEITEMLSQISDIERIVGRVSTNIAGPRDLAALSGSLKMIPVVRESLERFKADAIDKITEGFAEFAELVEKIDKTLVESPPPSLRDGGIIADGVNEELDELRSISREGKDWILRIEEKERVRTKIPKLKIRYNKVFGYYIEVSNIHTDKVPNDYIRKQTLVSAERYITPELKEYEAKVLGADDRIKAIEYDIFVELRDWVKGWIRDIKAAAASIAALDVYTSLALCAIDLDFTKPVVDESLIIEIRDGRHPMVEKALPKGTFVANDISVDTSKKQLLIITGPNMAGKSTIIRQVAVIVLMAQIGSFVSASHARIGVVDRIFTRVGASDSIVRGQSTFMVEMVETANILNNATGRSLVILDEIGRGTSTFDGLSIAWAVAEYIHDNATLRPRTLFATHYHELTELSAVKERVKNYYISAKEWNGRMIFSRTIKEGVSSRSYGINVARLAGIPHEVIERAKAILENIERGEFTTRGIPALIAGDKAPERHTDSQLDLFYGDEREFFEEVAALDTQDMTPLDALNRLDEIVKKLKKIKEQ</sequence>
<dbReference type="SUPFAM" id="SSF52540">
    <property type="entry name" value="P-loop containing nucleoside triphosphate hydrolases"/>
    <property type="match status" value="1"/>
</dbReference>
<dbReference type="FunFam" id="1.10.1420.10:FF:000001">
    <property type="entry name" value="DNA mismatch repair protein MutS"/>
    <property type="match status" value="1"/>
</dbReference>
<keyword evidence="7 9" id="KW-0234">DNA repair</keyword>
<name>A0A9D8PJC0_9DELT</name>
<dbReference type="PANTHER" id="PTHR11361:SF34">
    <property type="entry name" value="DNA MISMATCH REPAIR PROTEIN MSH1, MITOCHONDRIAL"/>
    <property type="match status" value="1"/>
</dbReference>
<evidence type="ECO:0000256" key="4">
    <source>
        <dbReference type="ARBA" id="ARBA00022763"/>
    </source>
</evidence>
<dbReference type="InterPro" id="IPR007695">
    <property type="entry name" value="DNA_mismatch_repair_MutS-lik_N"/>
</dbReference>
<dbReference type="Pfam" id="PF01624">
    <property type="entry name" value="MutS_I"/>
    <property type="match status" value="1"/>
</dbReference>
<dbReference type="InterPro" id="IPR045076">
    <property type="entry name" value="MutS"/>
</dbReference>
<evidence type="ECO:0000313" key="13">
    <source>
        <dbReference type="Proteomes" id="UP000809273"/>
    </source>
</evidence>
<dbReference type="Pfam" id="PF05192">
    <property type="entry name" value="MutS_III"/>
    <property type="match status" value="1"/>
</dbReference>
<dbReference type="InterPro" id="IPR027417">
    <property type="entry name" value="P-loop_NTPase"/>
</dbReference>
<accession>A0A9D8PJC0</accession>
<dbReference type="SUPFAM" id="SSF55271">
    <property type="entry name" value="DNA repair protein MutS, domain I"/>
    <property type="match status" value="1"/>
</dbReference>
<evidence type="ECO:0000256" key="10">
    <source>
        <dbReference type="RuleBase" id="RU003756"/>
    </source>
</evidence>
<dbReference type="GO" id="GO:0030983">
    <property type="term" value="F:mismatched DNA binding"/>
    <property type="evidence" value="ECO:0007669"/>
    <property type="project" value="InterPro"/>
</dbReference>
<dbReference type="InterPro" id="IPR007696">
    <property type="entry name" value="DNA_mismatch_repair_MutS_core"/>
</dbReference>
<dbReference type="CDD" id="cd03284">
    <property type="entry name" value="ABC_MutS1"/>
    <property type="match status" value="1"/>
</dbReference>
<dbReference type="SUPFAM" id="SSF48334">
    <property type="entry name" value="DNA repair protein MutS, domain III"/>
    <property type="match status" value="1"/>
</dbReference>
<evidence type="ECO:0000256" key="6">
    <source>
        <dbReference type="ARBA" id="ARBA00023125"/>
    </source>
</evidence>